<accession>A0AA38FPU9</accession>
<dbReference type="Proteomes" id="UP000824469">
    <property type="component" value="Unassembled WGS sequence"/>
</dbReference>
<dbReference type="AlphaFoldDB" id="A0AA38FPU9"/>
<feature type="compositionally biased region" description="Low complexity" evidence="1">
    <location>
        <begin position="108"/>
        <end position="119"/>
    </location>
</feature>
<name>A0AA38FPU9_TAXCH</name>
<protein>
    <submittedName>
        <fullName evidence="2">Uncharacterized protein</fullName>
    </submittedName>
</protein>
<dbReference type="EMBL" id="JAHRHJ020000007">
    <property type="protein sequence ID" value="KAH9308036.1"/>
    <property type="molecule type" value="Genomic_DNA"/>
</dbReference>
<organism evidence="2 3">
    <name type="scientific">Taxus chinensis</name>
    <name type="common">Chinese yew</name>
    <name type="synonym">Taxus wallichiana var. chinensis</name>
    <dbReference type="NCBI Taxonomy" id="29808"/>
    <lineage>
        <taxon>Eukaryota</taxon>
        <taxon>Viridiplantae</taxon>
        <taxon>Streptophyta</taxon>
        <taxon>Embryophyta</taxon>
        <taxon>Tracheophyta</taxon>
        <taxon>Spermatophyta</taxon>
        <taxon>Pinopsida</taxon>
        <taxon>Pinidae</taxon>
        <taxon>Conifers II</taxon>
        <taxon>Cupressales</taxon>
        <taxon>Taxaceae</taxon>
        <taxon>Taxus</taxon>
    </lineage>
</organism>
<feature type="compositionally biased region" description="Polar residues" evidence="1">
    <location>
        <begin position="26"/>
        <end position="53"/>
    </location>
</feature>
<proteinExistence type="predicted"/>
<feature type="non-terminal residue" evidence="2">
    <location>
        <position position="147"/>
    </location>
</feature>
<reference evidence="2 3" key="1">
    <citation type="journal article" date="2021" name="Nat. Plants">
        <title>The Taxus genome provides insights into paclitaxel biosynthesis.</title>
        <authorList>
            <person name="Xiong X."/>
            <person name="Gou J."/>
            <person name="Liao Q."/>
            <person name="Li Y."/>
            <person name="Zhou Q."/>
            <person name="Bi G."/>
            <person name="Li C."/>
            <person name="Du R."/>
            <person name="Wang X."/>
            <person name="Sun T."/>
            <person name="Guo L."/>
            <person name="Liang H."/>
            <person name="Lu P."/>
            <person name="Wu Y."/>
            <person name="Zhang Z."/>
            <person name="Ro D.K."/>
            <person name="Shang Y."/>
            <person name="Huang S."/>
            <person name="Yan J."/>
        </authorList>
    </citation>
    <scope>NUCLEOTIDE SEQUENCE [LARGE SCALE GENOMIC DNA]</scope>
    <source>
        <strain evidence="2">Ta-2019</strain>
    </source>
</reference>
<feature type="region of interest" description="Disordered" evidence="1">
    <location>
        <begin position="26"/>
        <end position="147"/>
    </location>
</feature>
<evidence type="ECO:0000313" key="3">
    <source>
        <dbReference type="Proteomes" id="UP000824469"/>
    </source>
</evidence>
<comment type="caution">
    <text evidence="2">The sequence shown here is derived from an EMBL/GenBank/DDBJ whole genome shotgun (WGS) entry which is preliminary data.</text>
</comment>
<keyword evidence="3" id="KW-1185">Reference proteome</keyword>
<sequence>MCSSDNISESGWTMYFDQSSMKMTTQTCEKASDITGNENDESSMLSDASSGPQQPKYDEKDQPASASCTTRINPLDGRRKDLECDSSFPFGDGSRRKCTLTRDEADHSSLLQDTASSSSVQCSESYIVEGEGNSGAELSDESLIPIQ</sequence>
<evidence type="ECO:0000256" key="1">
    <source>
        <dbReference type="SAM" id="MobiDB-lite"/>
    </source>
</evidence>
<evidence type="ECO:0000313" key="2">
    <source>
        <dbReference type="EMBL" id="KAH9308036.1"/>
    </source>
</evidence>
<gene>
    <name evidence="2" type="ORF">KI387_035947</name>
</gene>